<evidence type="ECO:0000313" key="1">
    <source>
        <dbReference type="EMBL" id="KAG9462844.1"/>
    </source>
</evidence>
<dbReference type="EMBL" id="WNTK01009231">
    <property type="protein sequence ID" value="KAG9462844.1"/>
    <property type="molecule type" value="Genomic_DNA"/>
</dbReference>
<accession>A0A8J6BDC8</accession>
<keyword evidence="2" id="KW-1185">Reference proteome</keyword>
<dbReference type="Proteomes" id="UP000770717">
    <property type="component" value="Unassembled WGS sequence"/>
</dbReference>
<name>A0A8J6BDC8_ELECQ</name>
<sequence>MYRCYQRTPHKQLHRRGRQADKVVCTFCAAPPLPSELPSFLDRAERKLSARKSPDLVEPFNHRKSIQIFCTTVGPEVKHYSRGRRVA</sequence>
<gene>
    <name evidence="1" type="ORF">GDO78_022999</name>
</gene>
<dbReference type="AlphaFoldDB" id="A0A8J6BDC8"/>
<proteinExistence type="predicted"/>
<protein>
    <submittedName>
        <fullName evidence="1">Uncharacterized protein</fullName>
    </submittedName>
</protein>
<comment type="caution">
    <text evidence="1">The sequence shown here is derived from an EMBL/GenBank/DDBJ whole genome shotgun (WGS) entry which is preliminary data.</text>
</comment>
<reference evidence="1" key="1">
    <citation type="thesis" date="2020" institute="ProQuest LLC" country="789 East Eisenhower Parkway, Ann Arbor, MI, USA">
        <title>Comparative Genomics and Chromosome Evolution.</title>
        <authorList>
            <person name="Mudd A.B."/>
        </authorList>
    </citation>
    <scope>NUCLEOTIDE SEQUENCE</scope>
    <source>
        <strain evidence="1">HN-11 Male</strain>
        <tissue evidence="1">Kidney and liver</tissue>
    </source>
</reference>
<organism evidence="1 2">
    <name type="scientific">Eleutherodactylus coqui</name>
    <name type="common">Puerto Rican coqui</name>
    <dbReference type="NCBI Taxonomy" id="57060"/>
    <lineage>
        <taxon>Eukaryota</taxon>
        <taxon>Metazoa</taxon>
        <taxon>Chordata</taxon>
        <taxon>Craniata</taxon>
        <taxon>Vertebrata</taxon>
        <taxon>Euteleostomi</taxon>
        <taxon>Amphibia</taxon>
        <taxon>Batrachia</taxon>
        <taxon>Anura</taxon>
        <taxon>Neobatrachia</taxon>
        <taxon>Hyloidea</taxon>
        <taxon>Eleutherodactylidae</taxon>
        <taxon>Eleutherodactylinae</taxon>
        <taxon>Eleutherodactylus</taxon>
        <taxon>Eleutherodactylus</taxon>
    </lineage>
</organism>
<evidence type="ECO:0000313" key="2">
    <source>
        <dbReference type="Proteomes" id="UP000770717"/>
    </source>
</evidence>